<evidence type="ECO:0000256" key="1">
    <source>
        <dbReference type="SAM" id="MobiDB-lite"/>
    </source>
</evidence>
<organism evidence="2 3">
    <name type="scientific">Iphiclides podalirius</name>
    <name type="common">scarce swallowtail</name>
    <dbReference type="NCBI Taxonomy" id="110791"/>
    <lineage>
        <taxon>Eukaryota</taxon>
        <taxon>Metazoa</taxon>
        <taxon>Ecdysozoa</taxon>
        <taxon>Arthropoda</taxon>
        <taxon>Hexapoda</taxon>
        <taxon>Insecta</taxon>
        <taxon>Pterygota</taxon>
        <taxon>Neoptera</taxon>
        <taxon>Endopterygota</taxon>
        <taxon>Lepidoptera</taxon>
        <taxon>Glossata</taxon>
        <taxon>Ditrysia</taxon>
        <taxon>Papilionoidea</taxon>
        <taxon>Papilionidae</taxon>
        <taxon>Papilioninae</taxon>
        <taxon>Iphiclides</taxon>
    </lineage>
</organism>
<sequence>MRVLDLRGGTKPPGPPQTVLSDERPRNREHMLAECTAAQERWQLASAELHAAMIGRYAMTIHSFVNGAWRTALRMCSELLRFRRPPYDS</sequence>
<evidence type="ECO:0000313" key="2">
    <source>
        <dbReference type="EMBL" id="CAH2066967.1"/>
    </source>
</evidence>
<keyword evidence="3" id="KW-1185">Reference proteome</keyword>
<feature type="region of interest" description="Disordered" evidence="1">
    <location>
        <begin position="1"/>
        <end position="25"/>
    </location>
</feature>
<reference evidence="2" key="1">
    <citation type="submission" date="2022-03" db="EMBL/GenBank/DDBJ databases">
        <authorList>
            <person name="Martin H S."/>
        </authorList>
    </citation>
    <scope>NUCLEOTIDE SEQUENCE</scope>
</reference>
<feature type="non-terminal residue" evidence="2">
    <location>
        <position position="1"/>
    </location>
</feature>
<protein>
    <submittedName>
        <fullName evidence="2">Uncharacterized protein</fullName>
    </submittedName>
</protein>
<name>A0ABN8IUH5_9NEOP</name>
<dbReference type="EMBL" id="OW152816">
    <property type="protein sequence ID" value="CAH2066967.1"/>
    <property type="molecule type" value="Genomic_DNA"/>
</dbReference>
<gene>
    <name evidence="2" type="ORF">IPOD504_LOCUS13666</name>
</gene>
<accession>A0ABN8IUH5</accession>
<evidence type="ECO:0000313" key="3">
    <source>
        <dbReference type="Proteomes" id="UP000837857"/>
    </source>
</evidence>
<proteinExistence type="predicted"/>
<dbReference type="Proteomes" id="UP000837857">
    <property type="component" value="Chromosome 4"/>
</dbReference>